<organism evidence="5 6">
    <name type="scientific">Sphingobacterium tenebrionis</name>
    <dbReference type="NCBI Taxonomy" id="3111775"/>
    <lineage>
        <taxon>Bacteria</taxon>
        <taxon>Pseudomonadati</taxon>
        <taxon>Bacteroidota</taxon>
        <taxon>Sphingobacteriia</taxon>
        <taxon>Sphingobacteriales</taxon>
        <taxon>Sphingobacteriaceae</taxon>
        <taxon>Sphingobacterium</taxon>
    </lineage>
</organism>
<dbReference type="InterPro" id="IPR014710">
    <property type="entry name" value="RmlC-like_jellyroll"/>
</dbReference>
<keyword evidence="2" id="KW-0238">DNA-binding</keyword>
<dbReference type="SMART" id="SM00419">
    <property type="entry name" value="HTH_CRP"/>
    <property type="match status" value="1"/>
</dbReference>
<dbReference type="Proteomes" id="UP001363035">
    <property type="component" value="Unassembled WGS sequence"/>
</dbReference>
<keyword evidence="6" id="KW-1185">Reference proteome</keyword>
<dbReference type="PRINTS" id="PR00034">
    <property type="entry name" value="HTHCRP"/>
</dbReference>
<dbReference type="SUPFAM" id="SSF51206">
    <property type="entry name" value="cAMP-binding domain-like"/>
    <property type="match status" value="1"/>
</dbReference>
<evidence type="ECO:0000259" key="4">
    <source>
        <dbReference type="PROSITE" id="PS51063"/>
    </source>
</evidence>
<comment type="caution">
    <text evidence="5">The sequence shown here is derived from an EMBL/GenBank/DDBJ whole genome shotgun (WGS) entry which is preliminary data.</text>
</comment>
<feature type="domain" description="HTH crp-type" evidence="4">
    <location>
        <begin position="142"/>
        <end position="205"/>
    </location>
</feature>
<evidence type="ECO:0000256" key="1">
    <source>
        <dbReference type="ARBA" id="ARBA00023015"/>
    </source>
</evidence>
<evidence type="ECO:0000313" key="6">
    <source>
        <dbReference type="Proteomes" id="UP001363035"/>
    </source>
</evidence>
<dbReference type="EMBL" id="JAYLLN010000012">
    <property type="protein sequence ID" value="MEI5984619.1"/>
    <property type="molecule type" value="Genomic_DNA"/>
</dbReference>
<dbReference type="PROSITE" id="PS51063">
    <property type="entry name" value="HTH_CRP_2"/>
    <property type="match status" value="1"/>
</dbReference>
<keyword evidence="1" id="KW-0805">Transcription regulation</keyword>
<dbReference type="InterPro" id="IPR036390">
    <property type="entry name" value="WH_DNA-bd_sf"/>
</dbReference>
<evidence type="ECO:0000256" key="3">
    <source>
        <dbReference type="ARBA" id="ARBA00023163"/>
    </source>
</evidence>
<evidence type="ECO:0000256" key="2">
    <source>
        <dbReference type="ARBA" id="ARBA00023125"/>
    </source>
</evidence>
<gene>
    <name evidence="5" type="ORF">VJ786_06880</name>
</gene>
<sequence>MIADVFNFLTEAGLREELEEKGVHLKVPAGKIVVEPNKYIKVIPLLIQGTVKVLRQTENGNELFIYYIRAGESCAVSLSTSLMDKLSNIKAIVEEDVELIAVPSSVARQWFEKYASWRLFVLKTMDQRYDEIINALDNVAFKKIEERLLEHLKSKAEIMQTTILKLTHQDIAIELSTSREVVSRLLKVFEQRGLIKLSRNKIEIL</sequence>
<name>A0ABU8I5A5_9SPHI</name>
<proteinExistence type="predicted"/>
<dbReference type="InterPro" id="IPR018490">
    <property type="entry name" value="cNMP-bd_dom_sf"/>
</dbReference>
<evidence type="ECO:0000313" key="5">
    <source>
        <dbReference type="EMBL" id="MEI5984619.1"/>
    </source>
</evidence>
<dbReference type="RefSeq" id="WP_099367233.1">
    <property type="nucleotide sequence ID" value="NZ_JAYLLN010000012.1"/>
</dbReference>
<dbReference type="SUPFAM" id="SSF46785">
    <property type="entry name" value="Winged helix' DNA-binding domain"/>
    <property type="match status" value="1"/>
</dbReference>
<dbReference type="Gene3D" id="2.60.120.10">
    <property type="entry name" value="Jelly Rolls"/>
    <property type="match status" value="1"/>
</dbReference>
<reference evidence="5 6" key="1">
    <citation type="submission" date="2024-01" db="EMBL/GenBank/DDBJ databases">
        <title>Sphingobacterium tenebrionis sp. nov., a novel endophyte isolated from tenebrio molitor intestines.</title>
        <authorList>
            <person name="Zhang C."/>
        </authorList>
    </citation>
    <scope>NUCLEOTIDE SEQUENCE [LARGE SCALE GENOMIC DNA]</scope>
    <source>
        <strain evidence="5 6">PU5-4</strain>
    </source>
</reference>
<accession>A0ABU8I5A5</accession>
<keyword evidence="3" id="KW-0804">Transcription</keyword>
<dbReference type="InterPro" id="IPR012318">
    <property type="entry name" value="HTH_CRP"/>
</dbReference>
<dbReference type="Pfam" id="PF13545">
    <property type="entry name" value="HTH_Crp_2"/>
    <property type="match status" value="1"/>
</dbReference>
<dbReference type="InterPro" id="IPR036388">
    <property type="entry name" value="WH-like_DNA-bd_sf"/>
</dbReference>
<dbReference type="Gene3D" id="1.10.10.10">
    <property type="entry name" value="Winged helix-like DNA-binding domain superfamily/Winged helix DNA-binding domain"/>
    <property type="match status" value="1"/>
</dbReference>
<protein>
    <submittedName>
        <fullName evidence="5">Crp/Fnr family transcriptional regulator</fullName>
    </submittedName>
</protein>